<proteinExistence type="predicted"/>
<evidence type="ECO:0000313" key="2">
    <source>
        <dbReference type="Proteomes" id="UP000649739"/>
    </source>
</evidence>
<accession>A0A8J3F817</accession>
<evidence type="ECO:0000313" key="1">
    <source>
        <dbReference type="EMBL" id="GGJ84250.1"/>
    </source>
</evidence>
<dbReference type="EMBL" id="BMQB01000002">
    <property type="protein sequence ID" value="GGJ84250.1"/>
    <property type="molecule type" value="Genomic_DNA"/>
</dbReference>
<comment type="caution">
    <text evidence="1">The sequence shown here is derived from an EMBL/GenBank/DDBJ whole genome shotgun (WGS) entry which is preliminary data.</text>
</comment>
<dbReference type="Proteomes" id="UP000649739">
    <property type="component" value="Unassembled WGS sequence"/>
</dbReference>
<reference evidence="1" key="1">
    <citation type="journal article" date="2014" name="Int. J. Syst. Evol. Microbiol.">
        <title>Complete genome sequence of Corynebacterium casei LMG S-19264T (=DSM 44701T), isolated from a smear-ripened cheese.</title>
        <authorList>
            <consortium name="US DOE Joint Genome Institute (JGI-PGF)"/>
            <person name="Walter F."/>
            <person name="Albersmeier A."/>
            <person name="Kalinowski J."/>
            <person name="Ruckert C."/>
        </authorList>
    </citation>
    <scope>NUCLEOTIDE SEQUENCE</scope>
    <source>
        <strain evidence="1">JCM 3090</strain>
    </source>
</reference>
<organism evidence="1 2">
    <name type="scientific">Pilimelia anulata</name>
    <dbReference type="NCBI Taxonomy" id="53371"/>
    <lineage>
        <taxon>Bacteria</taxon>
        <taxon>Bacillati</taxon>
        <taxon>Actinomycetota</taxon>
        <taxon>Actinomycetes</taxon>
        <taxon>Micromonosporales</taxon>
        <taxon>Micromonosporaceae</taxon>
        <taxon>Pilimelia</taxon>
    </lineage>
</organism>
<sequence>MLVLPRHLLTGLADLANQRPTEFATWRWIAESMATELRRLAATAVEPPPLDWLPGRLHRHLRHARLPHGVTVDLHSNLVLDGAHTLPPPQAITRGWALLAAADLCRHPH</sequence>
<name>A0A8J3F817_9ACTN</name>
<keyword evidence="2" id="KW-1185">Reference proteome</keyword>
<reference evidence="1" key="2">
    <citation type="submission" date="2020-09" db="EMBL/GenBank/DDBJ databases">
        <authorList>
            <person name="Sun Q."/>
            <person name="Ohkuma M."/>
        </authorList>
    </citation>
    <scope>NUCLEOTIDE SEQUENCE</scope>
    <source>
        <strain evidence="1">JCM 3090</strain>
    </source>
</reference>
<dbReference type="RefSeq" id="WP_189169066.1">
    <property type="nucleotide sequence ID" value="NZ_BMQB01000002.1"/>
</dbReference>
<protein>
    <submittedName>
        <fullName evidence="1">Uncharacterized protein</fullName>
    </submittedName>
</protein>
<gene>
    <name evidence="1" type="ORF">GCM10010123_12380</name>
</gene>
<dbReference type="AlphaFoldDB" id="A0A8J3F817"/>